<evidence type="ECO:0000313" key="2">
    <source>
        <dbReference type="Proteomes" id="UP001341840"/>
    </source>
</evidence>
<protein>
    <submittedName>
        <fullName evidence="1">Uncharacterized protein</fullName>
    </submittedName>
</protein>
<reference evidence="1 2" key="1">
    <citation type="journal article" date="2023" name="Plants (Basel)">
        <title>Bridging the Gap: Combining Genomics and Transcriptomics Approaches to Understand Stylosanthes scabra, an Orphan Legume from the Brazilian Caatinga.</title>
        <authorList>
            <person name="Ferreira-Neto J.R.C."/>
            <person name="da Silva M.D."/>
            <person name="Binneck E."/>
            <person name="de Melo N.F."/>
            <person name="da Silva R.H."/>
            <person name="de Melo A.L.T.M."/>
            <person name="Pandolfi V."/>
            <person name="Bustamante F.O."/>
            <person name="Brasileiro-Vidal A.C."/>
            <person name="Benko-Iseppon A.M."/>
        </authorList>
    </citation>
    <scope>NUCLEOTIDE SEQUENCE [LARGE SCALE GENOMIC DNA]</scope>
    <source>
        <tissue evidence="1">Leaves</tissue>
    </source>
</reference>
<organism evidence="1 2">
    <name type="scientific">Stylosanthes scabra</name>
    <dbReference type="NCBI Taxonomy" id="79078"/>
    <lineage>
        <taxon>Eukaryota</taxon>
        <taxon>Viridiplantae</taxon>
        <taxon>Streptophyta</taxon>
        <taxon>Embryophyta</taxon>
        <taxon>Tracheophyta</taxon>
        <taxon>Spermatophyta</taxon>
        <taxon>Magnoliopsida</taxon>
        <taxon>eudicotyledons</taxon>
        <taxon>Gunneridae</taxon>
        <taxon>Pentapetalae</taxon>
        <taxon>rosids</taxon>
        <taxon>fabids</taxon>
        <taxon>Fabales</taxon>
        <taxon>Fabaceae</taxon>
        <taxon>Papilionoideae</taxon>
        <taxon>50 kb inversion clade</taxon>
        <taxon>dalbergioids sensu lato</taxon>
        <taxon>Dalbergieae</taxon>
        <taxon>Pterocarpus clade</taxon>
        <taxon>Stylosanthes</taxon>
    </lineage>
</organism>
<comment type="caution">
    <text evidence="1">The sequence shown here is derived from an EMBL/GenBank/DDBJ whole genome shotgun (WGS) entry which is preliminary data.</text>
</comment>
<sequence>MDLWFSNRGYFYRVLDAMHKMEVNILHALEACIQKFTFNFIRLAREYVTFMKGVVSAPLNLHGTACRKVLKVIIMFSLSLLFAGHETCPQATEKLRVRKYNS</sequence>
<name>A0ABU6RKQ6_9FABA</name>
<accession>A0ABU6RKQ6</accession>
<keyword evidence="2" id="KW-1185">Reference proteome</keyword>
<proteinExistence type="predicted"/>
<dbReference type="EMBL" id="JASCZI010030728">
    <property type="protein sequence ID" value="MED6124535.1"/>
    <property type="molecule type" value="Genomic_DNA"/>
</dbReference>
<gene>
    <name evidence="1" type="ORF">PIB30_059817</name>
</gene>
<evidence type="ECO:0000313" key="1">
    <source>
        <dbReference type="EMBL" id="MED6124535.1"/>
    </source>
</evidence>
<dbReference type="Proteomes" id="UP001341840">
    <property type="component" value="Unassembled WGS sequence"/>
</dbReference>